<gene>
    <name evidence="9" type="primary">F164C</name>
</gene>
<feature type="compositionally biased region" description="Low complexity" evidence="7">
    <location>
        <begin position="15"/>
        <end position="24"/>
    </location>
</feature>
<dbReference type="InterPro" id="IPR049899">
    <property type="entry name" value="Znf_C2HC_C3H"/>
</dbReference>
<feature type="compositionally biased region" description="Basic and acidic residues" evidence="7">
    <location>
        <begin position="25"/>
        <end position="35"/>
    </location>
</feature>
<accession>A0A034VIH0</accession>
<evidence type="ECO:0000259" key="8">
    <source>
        <dbReference type="PROSITE" id="PS52027"/>
    </source>
</evidence>
<feature type="domain" description="C2HC/C3H-type" evidence="8">
    <location>
        <begin position="379"/>
        <end position="408"/>
    </location>
</feature>
<feature type="region of interest" description="Disordered" evidence="7">
    <location>
        <begin position="179"/>
        <end position="219"/>
    </location>
</feature>
<evidence type="ECO:0000256" key="1">
    <source>
        <dbReference type="ARBA" id="ARBA00010843"/>
    </source>
</evidence>
<keyword evidence="2" id="KW-0479">Metal-binding</keyword>
<dbReference type="EMBL" id="GAKP01017027">
    <property type="protein sequence ID" value="JAC41925.1"/>
    <property type="molecule type" value="Transcribed_RNA"/>
</dbReference>
<dbReference type="PANTHER" id="PTHR14649:SF1">
    <property type="entry name" value="ZINC FINGER C2HC DOMAIN-CONTAINING PROTEIN 1C"/>
    <property type="match status" value="1"/>
</dbReference>
<dbReference type="Gene3D" id="3.30.160.60">
    <property type="entry name" value="Classic Zinc Finger"/>
    <property type="match status" value="1"/>
</dbReference>
<proteinExistence type="inferred from homology"/>
<comment type="similarity">
    <text evidence="1">Belongs to the ZC2HC1 family.</text>
</comment>
<feature type="region of interest" description="Disordered" evidence="7">
    <location>
        <begin position="1"/>
        <end position="39"/>
    </location>
</feature>
<dbReference type="GO" id="GO:0008270">
    <property type="term" value="F:zinc ion binding"/>
    <property type="evidence" value="ECO:0007669"/>
    <property type="project" value="UniProtKB-KW"/>
</dbReference>
<dbReference type="AlphaFoldDB" id="A0A034VIH0"/>
<evidence type="ECO:0000256" key="7">
    <source>
        <dbReference type="SAM" id="MobiDB-lite"/>
    </source>
</evidence>
<keyword evidence="4" id="KW-0862">Zinc</keyword>
<evidence type="ECO:0000313" key="9">
    <source>
        <dbReference type="EMBL" id="JAC41927.1"/>
    </source>
</evidence>
<feature type="compositionally biased region" description="Polar residues" evidence="7">
    <location>
        <begin position="108"/>
        <end position="127"/>
    </location>
</feature>
<feature type="compositionally biased region" description="Polar residues" evidence="7">
    <location>
        <begin position="235"/>
        <end position="248"/>
    </location>
</feature>
<evidence type="ECO:0000256" key="5">
    <source>
        <dbReference type="ARBA" id="ARBA00023054"/>
    </source>
</evidence>
<evidence type="ECO:0000256" key="4">
    <source>
        <dbReference type="ARBA" id="ARBA00022833"/>
    </source>
</evidence>
<keyword evidence="3 6" id="KW-0863">Zinc-finger</keyword>
<reference evidence="9" key="1">
    <citation type="journal article" date="2014" name="BMC Genomics">
        <title>Characterizing the developmental transcriptome of the oriental fruit fly, Bactrocera dorsalis (Diptera: Tephritidae) through comparative genomic analysis with Drosophila melanogaster utilizing modENCODE datasets.</title>
        <authorList>
            <person name="Geib S.M."/>
            <person name="Calla B."/>
            <person name="Hall B."/>
            <person name="Hou S."/>
            <person name="Manoukis N.C."/>
        </authorList>
    </citation>
    <scope>NUCLEOTIDE SEQUENCE</scope>
    <source>
        <strain evidence="9">Punador</strain>
    </source>
</reference>
<feature type="domain" description="C2HC/C3H-type" evidence="8">
    <location>
        <begin position="258"/>
        <end position="287"/>
    </location>
</feature>
<dbReference type="InterPro" id="IPR026104">
    <property type="entry name" value="ZNF_C2HC_dom_1C"/>
</dbReference>
<dbReference type="Pfam" id="PF13913">
    <property type="entry name" value="zf-C2HC_2"/>
    <property type="match status" value="2"/>
</dbReference>
<sequence>MASQGVAAANSRLAQMQMRFQQKQQQEREQRRLEMTDGEGASNLEEVVDTKRITNGKVRQMFDERRRGAGIDRANPLKPITSTAKGTSPVLRQTGGAVHNLHLTKNGNTTSVRMRGTTNASTGSTHIRNPPKRLQNGNTDTLTKEMSSLSLGLHSPDDRNNNNDVLGRAKSSNSLKLNPVVTKKTPSPVTPTQVAKRPANTTPTAATRVTPAPRTSSATKTIKRTAVVSLKTPPRRTSGNMASNTNRMPPNADVDSGNMGVCRYCNRHFNTDRIAKHEIVCEKMAHTKRKIFDAARHRLRGTDAEKYLKKAQTRSSTKSAYSSAAAASGMMAGLKKNNWRKKHEEFIQAIRAAKQVQAHLARGGKLSDLPPPPPSENPDYIQCPHCMRRFNESAAERHIPRCATMLHNKPKPGQAPRKR</sequence>
<evidence type="ECO:0000256" key="6">
    <source>
        <dbReference type="PROSITE-ProRule" id="PRU01371"/>
    </source>
</evidence>
<dbReference type="PROSITE" id="PS52027">
    <property type="entry name" value="ZF_C2HC_C3H"/>
    <property type="match status" value="2"/>
</dbReference>
<organism evidence="9">
    <name type="scientific">Bactrocera dorsalis</name>
    <name type="common">Oriental fruit fly</name>
    <name type="synonym">Dacus dorsalis</name>
    <dbReference type="NCBI Taxonomy" id="27457"/>
    <lineage>
        <taxon>Eukaryota</taxon>
        <taxon>Metazoa</taxon>
        <taxon>Ecdysozoa</taxon>
        <taxon>Arthropoda</taxon>
        <taxon>Hexapoda</taxon>
        <taxon>Insecta</taxon>
        <taxon>Pterygota</taxon>
        <taxon>Neoptera</taxon>
        <taxon>Endopterygota</taxon>
        <taxon>Diptera</taxon>
        <taxon>Brachycera</taxon>
        <taxon>Muscomorpha</taxon>
        <taxon>Tephritoidea</taxon>
        <taxon>Tephritidae</taxon>
        <taxon>Bactrocera</taxon>
        <taxon>Bactrocera</taxon>
    </lineage>
</organism>
<name>A0A034VIH0_BACDO</name>
<feature type="region of interest" description="Disordered" evidence="7">
    <location>
        <begin position="232"/>
        <end position="252"/>
    </location>
</feature>
<evidence type="ECO:0000256" key="2">
    <source>
        <dbReference type="ARBA" id="ARBA00022723"/>
    </source>
</evidence>
<keyword evidence="5" id="KW-0175">Coiled coil</keyword>
<dbReference type="PANTHER" id="PTHR14649">
    <property type="entry name" value="ZINC FINGER C2HC DOMAIN-CONTAINING PROTEIN 1C"/>
    <property type="match status" value="1"/>
</dbReference>
<evidence type="ECO:0000256" key="3">
    <source>
        <dbReference type="ARBA" id="ARBA00022771"/>
    </source>
</evidence>
<dbReference type="EMBL" id="GAKP01017025">
    <property type="protein sequence ID" value="JAC41927.1"/>
    <property type="molecule type" value="Transcribed_RNA"/>
</dbReference>
<feature type="compositionally biased region" description="Low complexity" evidence="7">
    <location>
        <begin position="179"/>
        <end position="215"/>
    </location>
</feature>
<protein>
    <submittedName>
        <fullName evidence="9">Zinc finger C2HC domain-containing protein 1C</fullName>
    </submittedName>
</protein>
<feature type="region of interest" description="Disordered" evidence="7">
    <location>
        <begin position="72"/>
        <end position="91"/>
    </location>
</feature>
<feature type="region of interest" description="Disordered" evidence="7">
    <location>
        <begin position="108"/>
        <end position="139"/>
    </location>
</feature>
<dbReference type="OrthoDB" id="10255185at2759"/>